<dbReference type="Pfam" id="PF01471">
    <property type="entry name" value="PG_binding_1"/>
    <property type="match status" value="1"/>
</dbReference>
<dbReference type="Gene3D" id="1.10.8.350">
    <property type="entry name" value="Bacterial muramidase"/>
    <property type="match status" value="1"/>
</dbReference>
<dbReference type="GO" id="GO:0009253">
    <property type="term" value="P:peptidoglycan catabolic process"/>
    <property type="evidence" value="ECO:0007669"/>
    <property type="project" value="TreeGrafter"/>
</dbReference>
<protein>
    <submittedName>
        <fullName evidence="3">Lytic murein transglycosylase</fullName>
    </submittedName>
</protein>
<feature type="domain" description="Peptidoglycan binding-like" evidence="1">
    <location>
        <begin position="326"/>
        <end position="379"/>
    </location>
</feature>
<evidence type="ECO:0000313" key="4">
    <source>
        <dbReference type="Proteomes" id="UP001069090"/>
    </source>
</evidence>
<feature type="domain" description="Transglycosylase SLT" evidence="2">
    <location>
        <begin position="11"/>
        <end position="303"/>
    </location>
</feature>
<gene>
    <name evidence="3" type="ORF">O0V09_18010</name>
</gene>
<name>A0A9J6RRV6_9GAMM</name>
<dbReference type="InterPro" id="IPR036366">
    <property type="entry name" value="PGBDSf"/>
</dbReference>
<keyword evidence="4" id="KW-1185">Reference proteome</keyword>
<dbReference type="RefSeq" id="WP_258333028.1">
    <property type="nucleotide sequence ID" value="NZ_JAPTGG010000022.1"/>
</dbReference>
<proteinExistence type="predicted"/>
<dbReference type="InterPro" id="IPR043426">
    <property type="entry name" value="MltB-like"/>
</dbReference>
<dbReference type="CDD" id="cd13399">
    <property type="entry name" value="Slt35-like"/>
    <property type="match status" value="1"/>
</dbReference>
<dbReference type="InterPro" id="IPR023346">
    <property type="entry name" value="Lysozyme-like_dom_sf"/>
</dbReference>
<dbReference type="Proteomes" id="UP001069090">
    <property type="component" value="Unassembled WGS sequence"/>
</dbReference>
<accession>A0A9J6RRV6</accession>
<dbReference type="EMBL" id="JAPTGG010000022">
    <property type="protein sequence ID" value="MCZ0867098.1"/>
    <property type="molecule type" value="Genomic_DNA"/>
</dbReference>
<dbReference type="SUPFAM" id="SSF47090">
    <property type="entry name" value="PGBD-like"/>
    <property type="match status" value="1"/>
</dbReference>
<dbReference type="PANTHER" id="PTHR30163:SF8">
    <property type="entry name" value="LYTIC MUREIN TRANSGLYCOSYLASE"/>
    <property type="match status" value="1"/>
</dbReference>
<dbReference type="SUPFAM" id="SSF53955">
    <property type="entry name" value="Lysozyme-like"/>
    <property type="match status" value="1"/>
</dbReference>
<comment type="caution">
    <text evidence="3">The sequence shown here is derived from an EMBL/GenBank/DDBJ whole genome shotgun (WGS) entry which is preliminary data.</text>
</comment>
<dbReference type="FunFam" id="1.10.8.350:FF:000001">
    <property type="entry name" value="Lytic murein transglycosylase B"/>
    <property type="match status" value="1"/>
</dbReference>
<dbReference type="PANTHER" id="PTHR30163">
    <property type="entry name" value="MEMBRANE-BOUND LYTIC MUREIN TRANSGLYCOSYLASE B"/>
    <property type="match status" value="1"/>
</dbReference>
<dbReference type="InterPro" id="IPR031304">
    <property type="entry name" value="SLT_2"/>
</dbReference>
<dbReference type="InterPro" id="IPR011970">
    <property type="entry name" value="MltB_2"/>
</dbReference>
<dbReference type="InterPro" id="IPR036365">
    <property type="entry name" value="PGBD-like_sf"/>
</dbReference>
<dbReference type="GO" id="GO:0008933">
    <property type="term" value="F:peptidoglycan lytic transglycosylase activity"/>
    <property type="evidence" value="ECO:0007669"/>
    <property type="project" value="TreeGrafter"/>
</dbReference>
<dbReference type="Gene3D" id="1.10.530.10">
    <property type="match status" value="1"/>
</dbReference>
<dbReference type="InterPro" id="IPR002477">
    <property type="entry name" value="Peptidoglycan-bd-like"/>
</dbReference>
<dbReference type="Pfam" id="PF13406">
    <property type="entry name" value="SLT_2"/>
    <property type="match status" value="1"/>
</dbReference>
<evidence type="ECO:0000259" key="1">
    <source>
        <dbReference type="Pfam" id="PF01471"/>
    </source>
</evidence>
<sequence>MSLPLHAQVQSFASCVADFQHQARAEKLPEWLVTNVVGQLQLEPRVLKYDRAQPEFTQTFADYFNKRVTPQRIQKARKLFAEHKDFLQQLTRKYGVPGQYIIAFWGLETNFGSYLGKMPTLNALATLACDERRSDYFTAELMAALRVLNREKLTVEEMQGSWAGAMGHTQFMPSAYERYAIDGDGDGQINLWRSQKDALASAANFLKALGWKKEQRWGREVILPADFDYRLTGLKHSEVVSAWQQKGVTRTNGKALGNYDMPASILVPMGHTGPAFISYANFKVIMRWNNSESYALAVGHLADRTVGGGSLHASLQTKTPKLTPALVTELQLALKDRGFKVGKADGIIGSMTKRALKEFQTQQGLIADGYPDYSAFAALDIQLR</sequence>
<evidence type="ECO:0000259" key="2">
    <source>
        <dbReference type="Pfam" id="PF13406"/>
    </source>
</evidence>
<organism evidence="3 4">
    <name type="scientific">Dasania phycosphaerae</name>
    <dbReference type="NCBI Taxonomy" id="2950436"/>
    <lineage>
        <taxon>Bacteria</taxon>
        <taxon>Pseudomonadati</taxon>
        <taxon>Pseudomonadota</taxon>
        <taxon>Gammaproteobacteria</taxon>
        <taxon>Cellvibrionales</taxon>
        <taxon>Spongiibacteraceae</taxon>
        <taxon>Dasania</taxon>
    </lineage>
</organism>
<dbReference type="AlphaFoldDB" id="A0A9J6RRV6"/>
<dbReference type="NCBIfam" id="TIGR02283">
    <property type="entry name" value="MltB_2"/>
    <property type="match status" value="1"/>
</dbReference>
<evidence type="ECO:0000313" key="3">
    <source>
        <dbReference type="EMBL" id="MCZ0867098.1"/>
    </source>
</evidence>
<reference evidence="3 4" key="1">
    <citation type="submission" date="2022-12" db="EMBL/GenBank/DDBJ databases">
        <title>Dasania phycosphaerae sp. nov., isolated from particulate material of the south coast of Korea.</title>
        <authorList>
            <person name="Jiang Y."/>
        </authorList>
    </citation>
    <scope>NUCLEOTIDE SEQUENCE [LARGE SCALE GENOMIC DNA]</scope>
    <source>
        <strain evidence="3 4">GY-19</strain>
    </source>
</reference>
<dbReference type="Gene3D" id="1.10.101.10">
    <property type="entry name" value="PGBD-like superfamily/PGBD"/>
    <property type="match status" value="1"/>
</dbReference>